<accession>L0IC46</accession>
<dbReference type="RefSeq" id="WP_015300209.1">
    <property type="nucleotide sequence ID" value="NC_019964.1"/>
</dbReference>
<dbReference type="HOGENOM" id="CLU_070751_2_0_2"/>
<dbReference type="AlphaFoldDB" id="L0IC46"/>
<evidence type="ECO:0000313" key="2">
    <source>
        <dbReference type="EMBL" id="AGB15542.1"/>
    </source>
</evidence>
<proteinExistence type="predicted"/>
<dbReference type="eggNOG" id="arCOG04662">
    <property type="taxonomic scope" value="Archaea"/>
</dbReference>
<protein>
    <recommendedName>
        <fullName evidence="4">Membrane protein (DUF2238)</fullName>
    </recommendedName>
</protein>
<keyword evidence="1" id="KW-0812">Transmembrane</keyword>
<organism evidence="2 3">
    <name type="scientific">Halovivax ruber (strain DSM 18193 / JCM 13892 / XH-70)</name>
    <dbReference type="NCBI Taxonomy" id="797302"/>
    <lineage>
        <taxon>Archaea</taxon>
        <taxon>Methanobacteriati</taxon>
        <taxon>Methanobacteriota</taxon>
        <taxon>Stenosarchaea group</taxon>
        <taxon>Halobacteria</taxon>
        <taxon>Halobacteriales</taxon>
        <taxon>Natrialbaceae</taxon>
        <taxon>Halovivax</taxon>
    </lineage>
</organism>
<feature type="transmembrane region" description="Helical" evidence="1">
    <location>
        <begin position="101"/>
        <end position="121"/>
    </location>
</feature>
<dbReference type="Pfam" id="PF09997">
    <property type="entry name" value="DUF2238"/>
    <property type="match status" value="1"/>
</dbReference>
<dbReference type="KEGG" id="hru:Halru_0921"/>
<keyword evidence="1" id="KW-0472">Membrane</keyword>
<dbReference type="GeneID" id="14375175"/>
<keyword evidence="3" id="KW-1185">Reference proteome</keyword>
<evidence type="ECO:0008006" key="4">
    <source>
        <dbReference type="Google" id="ProtNLM"/>
    </source>
</evidence>
<gene>
    <name evidence="2" type="ordered locus">Halru_0921</name>
</gene>
<feature type="transmembrane region" description="Helical" evidence="1">
    <location>
        <begin position="73"/>
        <end position="95"/>
    </location>
</feature>
<evidence type="ECO:0000256" key="1">
    <source>
        <dbReference type="SAM" id="Phobius"/>
    </source>
</evidence>
<sequence length="218" mass="23159">MTVADEGTSEGPVSSRRGWQFVHGIQLLLGLIVGYAVVTVNLTLLINAGIPLAITTLPWVLGRLYDHQMDVGLAAWISIAAVLHAVGALGPYTMFGWYDSVTHTVSATLVAGAGYAIVDAIDRSSEAVDLPGEFRFVFILVFVLAFGVLWEIAEFASAGFASMLGGEPVLAQYGTDDIVFDLIYNAVGAVLVALWATGYFDGVAGLLDRRIEEGDDTS</sequence>
<dbReference type="EMBL" id="CP003050">
    <property type="protein sequence ID" value="AGB15542.1"/>
    <property type="molecule type" value="Genomic_DNA"/>
</dbReference>
<dbReference type="Proteomes" id="UP000010846">
    <property type="component" value="Chromosome"/>
</dbReference>
<evidence type="ECO:0000313" key="3">
    <source>
        <dbReference type="Proteomes" id="UP000010846"/>
    </source>
</evidence>
<keyword evidence="1" id="KW-1133">Transmembrane helix</keyword>
<feature type="transmembrane region" description="Helical" evidence="1">
    <location>
        <begin position="21"/>
        <end position="38"/>
    </location>
</feature>
<feature type="transmembrane region" description="Helical" evidence="1">
    <location>
        <begin position="133"/>
        <end position="153"/>
    </location>
</feature>
<feature type="transmembrane region" description="Helical" evidence="1">
    <location>
        <begin position="182"/>
        <end position="200"/>
    </location>
</feature>
<reference evidence="2" key="1">
    <citation type="submission" date="2011-09" db="EMBL/GenBank/DDBJ databases">
        <title>Complete sequence of Halovivax ruber XH-70.</title>
        <authorList>
            <consortium name="US DOE Joint Genome Institute"/>
            <person name="Lucas S."/>
            <person name="Han J."/>
            <person name="Lapidus A."/>
            <person name="Cheng J.-F."/>
            <person name="Goodwin L."/>
            <person name="Pitluck S."/>
            <person name="Peters L."/>
            <person name="Mikhailova N."/>
            <person name="Davenport K."/>
            <person name="Detter J.C."/>
            <person name="Han C."/>
            <person name="Tapia R."/>
            <person name="Land M."/>
            <person name="Hauser L."/>
            <person name="Kyrpides N."/>
            <person name="Ivanova N."/>
            <person name="Pagani I."/>
            <person name="Sproer C."/>
            <person name="Anderson I."/>
            <person name="Woyke T."/>
        </authorList>
    </citation>
    <scope>NUCLEOTIDE SEQUENCE</scope>
    <source>
        <strain evidence="2">XH-70</strain>
    </source>
</reference>
<dbReference type="STRING" id="797302.Halru_0921"/>
<dbReference type="OrthoDB" id="313603at2157"/>
<feature type="transmembrane region" description="Helical" evidence="1">
    <location>
        <begin position="44"/>
        <end position="61"/>
    </location>
</feature>
<name>L0IC46_HALRX</name>
<dbReference type="InterPro" id="IPR014509">
    <property type="entry name" value="YjdF-like"/>
</dbReference>